<protein>
    <submittedName>
        <fullName evidence="3">Uncharacterized protein</fullName>
    </submittedName>
</protein>
<comment type="caution">
    <text evidence="3">The sequence shown here is derived from an EMBL/GenBank/DDBJ whole genome shotgun (WGS) entry which is preliminary data.</text>
</comment>
<evidence type="ECO:0000313" key="3">
    <source>
        <dbReference type="EMBL" id="CAI2380980.1"/>
    </source>
</evidence>
<dbReference type="EMBL" id="CAMPGE010022995">
    <property type="protein sequence ID" value="CAI2380980.1"/>
    <property type="molecule type" value="Genomic_DNA"/>
</dbReference>
<feature type="transmembrane region" description="Helical" evidence="2">
    <location>
        <begin position="166"/>
        <end position="187"/>
    </location>
</feature>
<accession>A0AAD1XZN3</accession>
<sequence>MLARSSHSLLRKTFVIRNQLRFSTRSQNRTRVPLNVKSQGTNSSKGDRRNKDKNYRIYPFFYILSFGILGRFLSEVNTFGNSVKELIASAPEAIQDDLQFMKFYQGEINMYSNLTNEEVNSLQKHSELLVSGAEKILNTKVNFFAPVSACGLAFHFSYFNMRGWKALPIITFSIWFLWIVSTSYLLLNKKSQITGVLDEWRRVNQEITKIIDEEKPVIN</sequence>
<evidence type="ECO:0000256" key="2">
    <source>
        <dbReference type="SAM" id="Phobius"/>
    </source>
</evidence>
<gene>
    <name evidence="3" type="ORF">ECRASSUSDP1_LOCUS22424</name>
</gene>
<organism evidence="3 4">
    <name type="scientific">Euplotes crassus</name>
    <dbReference type="NCBI Taxonomy" id="5936"/>
    <lineage>
        <taxon>Eukaryota</taxon>
        <taxon>Sar</taxon>
        <taxon>Alveolata</taxon>
        <taxon>Ciliophora</taxon>
        <taxon>Intramacronucleata</taxon>
        <taxon>Spirotrichea</taxon>
        <taxon>Hypotrichia</taxon>
        <taxon>Euplotida</taxon>
        <taxon>Euplotidae</taxon>
        <taxon>Moneuplotes</taxon>
    </lineage>
</organism>
<dbReference type="AlphaFoldDB" id="A0AAD1XZN3"/>
<dbReference type="Proteomes" id="UP001295684">
    <property type="component" value="Unassembled WGS sequence"/>
</dbReference>
<feature type="transmembrane region" description="Helical" evidence="2">
    <location>
        <begin position="55"/>
        <end position="73"/>
    </location>
</feature>
<evidence type="ECO:0000256" key="1">
    <source>
        <dbReference type="SAM" id="MobiDB-lite"/>
    </source>
</evidence>
<evidence type="ECO:0000313" key="4">
    <source>
        <dbReference type="Proteomes" id="UP001295684"/>
    </source>
</evidence>
<name>A0AAD1XZN3_EUPCR</name>
<proteinExistence type="predicted"/>
<keyword evidence="4" id="KW-1185">Reference proteome</keyword>
<keyword evidence="2" id="KW-0472">Membrane</keyword>
<feature type="compositionally biased region" description="Polar residues" evidence="1">
    <location>
        <begin position="31"/>
        <end position="44"/>
    </location>
</feature>
<keyword evidence="2" id="KW-0812">Transmembrane</keyword>
<keyword evidence="2" id="KW-1133">Transmembrane helix</keyword>
<feature type="region of interest" description="Disordered" evidence="1">
    <location>
        <begin position="31"/>
        <end position="50"/>
    </location>
</feature>
<reference evidence="3" key="1">
    <citation type="submission" date="2023-07" db="EMBL/GenBank/DDBJ databases">
        <authorList>
            <consortium name="AG Swart"/>
            <person name="Singh M."/>
            <person name="Singh A."/>
            <person name="Seah K."/>
            <person name="Emmerich C."/>
        </authorList>
    </citation>
    <scope>NUCLEOTIDE SEQUENCE</scope>
    <source>
        <strain evidence="3">DP1</strain>
    </source>
</reference>